<evidence type="ECO:0000313" key="4">
    <source>
        <dbReference type="EMBL" id="RVW32956.1"/>
    </source>
</evidence>
<dbReference type="SMART" id="SM00184">
    <property type="entry name" value="RING"/>
    <property type="match status" value="1"/>
</dbReference>
<gene>
    <name evidence="4" type="primary">rnf126</name>
    <name evidence="4" type="ORF">CK203_108654</name>
</gene>
<dbReference type="InterPro" id="IPR013083">
    <property type="entry name" value="Znf_RING/FYVE/PHD"/>
</dbReference>
<proteinExistence type="predicted"/>
<dbReference type="PANTHER" id="PTHR22765:SF396">
    <property type="entry name" value="RING_U-BOX SUPERFAMILY PROTEIN"/>
    <property type="match status" value="1"/>
</dbReference>
<evidence type="ECO:0000256" key="2">
    <source>
        <dbReference type="SAM" id="MobiDB-lite"/>
    </source>
</evidence>
<dbReference type="AlphaFoldDB" id="A0A438DBX3"/>
<keyword evidence="1" id="KW-0479">Metal-binding</keyword>
<dbReference type="Pfam" id="PF13639">
    <property type="entry name" value="zf-RING_2"/>
    <property type="match status" value="1"/>
</dbReference>
<organism evidence="4 5">
    <name type="scientific">Vitis vinifera</name>
    <name type="common">Grape</name>
    <dbReference type="NCBI Taxonomy" id="29760"/>
    <lineage>
        <taxon>Eukaryota</taxon>
        <taxon>Viridiplantae</taxon>
        <taxon>Streptophyta</taxon>
        <taxon>Embryophyta</taxon>
        <taxon>Tracheophyta</taxon>
        <taxon>Spermatophyta</taxon>
        <taxon>Magnoliopsida</taxon>
        <taxon>eudicotyledons</taxon>
        <taxon>Gunneridae</taxon>
        <taxon>Pentapetalae</taxon>
        <taxon>rosids</taxon>
        <taxon>Vitales</taxon>
        <taxon>Vitaceae</taxon>
        <taxon>Viteae</taxon>
        <taxon>Vitis</taxon>
    </lineage>
</organism>
<name>A0A438DBX3_VITVI</name>
<evidence type="ECO:0000256" key="1">
    <source>
        <dbReference type="PROSITE-ProRule" id="PRU00175"/>
    </source>
</evidence>
<keyword evidence="1" id="KW-0863">Zinc-finger</keyword>
<dbReference type="SUPFAM" id="SSF57850">
    <property type="entry name" value="RING/U-box"/>
    <property type="match status" value="1"/>
</dbReference>
<keyword evidence="1" id="KW-0862">Zinc</keyword>
<dbReference type="PROSITE" id="PS50089">
    <property type="entry name" value="ZF_RING_2"/>
    <property type="match status" value="1"/>
</dbReference>
<dbReference type="GO" id="GO:0008270">
    <property type="term" value="F:zinc ion binding"/>
    <property type="evidence" value="ECO:0007669"/>
    <property type="project" value="UniProtKB-KW"/>
</dbReference>
<dbReference type="Proteomes" id="UP000288805">
    <property type="component" value="Unassembled WGS sequence"/>
</dbReference>
<accession>A0A438DBX3</accession>
<dbReference type="CDD" id="cd16454">
    <property type="entry name" value="RING-H2_PA-TM-RING"/>
    <property type="match status" value="1"/>
</dbReference>
<dbReference type="Gene3D" id="3.30.40.10">
    <property type="entry name" value="Zinc/RING finger domain, C3HC4 (zinc finger)"/>
    <property type="match status" value="1"/>
</dbReference>
<sequence>MNRTTRRMLGNSNTTEQDFYPSSSDTLRAIDEAIRLNGLRLTSLPAQPRTPHQILVLDDDIARGLSLRSRQLVSESYPSLAGQRTRQVPTHQEQSRFTHNEQNKAFKKLRKEFYIPKPKRIVMRLYYRENPKNYINEQNEGRERCPICLEDFEIEEVLVTPCNHIFHEECIIPWVKSHDQCPVCRFAGLQ</sequence>
<dbReference type="EMBL" id="QGNW01001699">
    <property type="protein sequence ID" value="RVW32956.1"/>
    <property type="molecule type" value="Genomic_DNA"/>
</dbReference>
<evidence type="ECO:0000313" key="5">
    <source>
        <dbReference type="Proteomes" id="UP000288805"/>
    </source>
</evidence>
<feature type="domain" description="RING-type" evidence="3">
    <location>
        <begin position="145"/>
        <end position="185"/>
    </location>
</feature>
<dbReference type="InterPro" id="IPR001841">
    <property type="entry name" value="Znf_RING"/>
</dbReference>
<protein>
    <submittedName>
        <fullName evidence="4">E3 ubiquitin-protein ligase RNF126</fullName>
    </submittedName>
</protein>
<dbReference type="PANTHER" id="PTHR22765">
    <property type="entry name" value="RING FINGER AND PROTEASE ASSOCIATED DOMAIN-CONTAINING"/>
    <property type="match status" value="1"/>
</dbReference>
<comment type="caution">
    <text evidence="4">The sequence shown here is derived from an EMBL/GenBank/DDBJ whole genome shotgun (WGS) entry which is preliminary data.</text>
</comment>
<evidence type="ECO:0000259" key="3">
    <source>
        <dbReference type="PROSITE" id="PS50089"/>
    </source>
</evidence>
<feature type="region of interest" description="Disordered" evidence="2">
    <location>
        <begin position="1"/>
        <end position="22"/>
    </location>
</feature>
<dbReference type="InterPro" id="IPR051826">
    <property type="entry name" value="E3_ubiquitin-ligase_domain"/>
</dbReference>
<feature type="compositionally biased region" description="Polar residues" evidence="2">
    <location>
        <begin position="10"/>
        <end position="22"/>
    </location>
</feature>
<reference evidence="4 5" key="1">
    <citation type="journal article" date="2018" name="PLoS Genet.">
        <title>Population sequencing reveals clonal diversity and ancestral inbreeding in the grapevine cultivar Chardonnay.</title>
        <authorList>
            <person name="Roach M.J."/>
            <person name="Johnson D.L."/>
            <person name="Bohlmann J."/>
            <person name="van Vuuren H.J."/>
            <person name="Jones S.J."/>
            <person name="Pretorius I.S."/>
            <person name="Schmidt S.A."/>
            <person name="Borneman A.R."/>
        </authorList>
    </citation>
    <scope>NUCLEOTIDE SEQUENCE [LARGE SCALE GENOMIC DNA]</scope>
    <source>
        <strain evidence="5">cv. Chardonnay</strain>
        <tissue evidence="4">Leaf</tissue>
    </source>
</reference>